<feature type="domain" description="Death" evidence="1">
    <location>
        <begin position="134"/>
        <end position="217"/>
    </location>
</feature>
<reference evidence="2" key="2">
    <citation type="submission" date="2020-12" db="EMBL/GenBank/DDBJ databases">
        <authorList>
            <person name="Kanost M."/>
        </authorList>
    </citation>
    <scope>NUCLEOTIDE SEQUENCE</scope>
</reference>
<gene>
    <name evidence="2" type="ORF">O3G_MSEX004460</name>
</gene>
<evidence type="ECO:0000259" key="1">
    <source>
        <dbReference type="PROSITE" id="PS50017"/>
    </source>
</evidence>
<dbReference type="InterPro" id="IPR000488">
    <property type="entry name" value="Death_dom"/>
</dbReference>
<dbReference type="Proteomes" id="UP000791440">
    <property type="component" value="Unassembled WGS sequence"/>
</dbReference>
<comment type="caution">
    <text evidence="2">The sequence shown here is derived from an EMBL/GenBank/DDBJ whole genome shotgun (WGS) entry which is preliminary data.</text>
</comment>
<evidence type="ECO:0000313" key="3">
    <source>
        <dbReference type="Proteomes" id="UP000791440"/>
    </source>
</evidence>
<keyword evidence="3" id="KW-1185">Reference proteome</keyword>
<dbReference type="InterPro" id="IPR011029">
    <property type="entry name" value="DEATH-like_dom_sf"/>
</dbReference>
<dbReference type="GO" id="GO:0007165">
    <property type="term" value="P:signal transduction"/>
    <property type="evidence" value="ECO:0007669"/>
    <property type="project" value="InterPro"/>
</dbReference>
<proteinExistence type="predicted"/>
<dbReference type="Pfam" id="PF00531">
    <property type="entry name" value="Death"/>
    <property type="match status" value="1"/>
</dbReference>
<protein>
    <recommendedName>
        <fullName evidence="1">Death domain-containing protein</fullName>
    </recommendedName>
</protein>
<dbReference type="CDD" id="cd01670">
    <property type="entry name" value="Death"/>
    <property type="match status" value="1"/>
</dbReference>
<sequence>MTLSESKFKQLKEQIILHASATERHAQILNSLKDLFKEDINSVRRFEQISNIAQLLKVLEIRDVLSEDDVAPLKDVARQLPNSSEMLRKIAEYEENHKCGEFISVPKSPPKQKEHSHSGWDINSIQNSEYSVKKERIFEVISEEIGTHWRNLARYLKTRECTIIEIDSKNIPLSSKAMEILKLHCKKANPQKWFFDLCNALDKVHRTDIVLSLQEIMSMNI</sequence>
<dbReference type="AlphaFoldDB" id="A0A921YXL8"/>
<dbReference type="PROSITE" id="PS50017">
    <property type="entry name" value="DEATH_DOMAIN"/>
    <property type="match status" value="1"/>
</dbReference>
<dbReference type="OrthoDB" id="100767at2759"/>
<dbReference type="EMBL" id="JH668332">
    <property type="protein sequence ID" value="KAG6446476.1"/>
    <property type="molecule type" value="Genomic_DNA"/>
</dbReference>
<organism evidence="2 3">
    <name type="scientific">Manduca sexta</name>
    <name type="common">Tobacco hawkmoth</name>
    <name type="synonym">Tobacco hornworm</name>
    <dbReference type="NCBI Taxonomy" id="7130"/>
    <lineage>
        <taxon>Eukaryota</taxon>
        <taxon>Metazoa</taxon>
        <taxon>Ecdysozoa</taxon>
        <taxon>Arthropoda</taxon>
        <taxon>Hexapoda</taxon>
        <taxon>Insecta</taxon>
        <taxon>Pterygota</taxon>
        <taxon>Neoptera</taxon>
        <taxon>Endopterygota</taxon>
        <taxon>Lepidoptera</taxon>
        <taxon>Glossata</taxon>
        <taxon>Ditrysia</taxon>
        <taxon>Bombycoidea</taxon>
        <taxon>Sphingidae</taxon>
        <taxon>Sphinginae</taxon>
        <taxon>Sphingini</taxon>
        <taxon>Manduca</taxon>
    </lineage>
</organism>
<name>A0A921YXL8_MANSE</name>
<evidence type="ECO:0000313" key="2">
    <source>
        <dbReference type="EMBL" id="KAG6446477.1"/>
    </source>
</evidence>
<accession>A0A921YXL8</accession>
<reference evidence="2" key="1">
    <citation type="journal article" date="2016" name="Insect Biochem. Mol. Biol.">
        <title>Multifaceted biological insights from a draft genome sequence of the tobacco hornworm moth, Manduca sexta.</title>
        <authorList>
            <person name="Kanost M.R."/>
            <person name="Arrese E.L."/>
            <person name="Cao X."/>
            <person name="Chen Y.R."/>
            <person name="Chellapilla S."/>
            <person name="Goldsmith M.R."/>
            <person name="Grosse-Wilde E."/>
            <person name="Heckel D.G."/>
            <person name="Herndon N."/>
            <person name="Jiang H."/>
            <person name="Papanicolaou A."/>
            <person name="Qu J."/>
            <person name="Soulages J.L."/>
            <person name="Vogel H."/>
            <person name="Walters J."/>
            <person name="Waterhouse R.M."/>
            <person name="Ahn S.J."/>
            <person name="Almeida F.C."/>
            <person name="An C."/>
            <person name="Aqrawi P."/>
            <person name="Bretschneider A."/>
            <person name="Bryant W.B."/>
            <person name="Bucks S."/>
            <person name="Chao H."/>
            <person name="Chevignon G."/>
            <person name="Christen J.M."/>
            <person name="Clarke D.F."/>
            <person name="Dittmer N.T."/>
            <person name="Ferguson L.C.F."/>
            <person name="Garavelou S."/>
            <person name="Gordon K.H.J."/>
            <person name="Gunaratna R.T."/>
            <person name="Han Y."/>
            <person name="Hauser F."/>
            <person name="He Y."/>
            <person name="Heidel-Fischer H."/>
            <person name="Hirsh A."/>
            <person name="Hu Y."/>
            <person name="Jiang H."/>
            <person name="Kalra D."/>
            <person name="Klinner C."/>
            <person name="Konig C."/>
            <person name="Kovar C."/>
            <person name="Kroll A.R."/>
            <person name="Kuwar S.S."/>
            <person name="Lee S.L."/>
            <person name="Lehman R."/>
            <person name="Li K."/>
            <person name="Li Z."/>
            <person name="Liang H."/>
            <person name="Lovelace S."/>
            <person name="Lu Z."/>
            <person name="Mansfield J.H."/>
            <person name="McCulloch K.J."/>
            <person name="Mathew T."/>
            <person name="Morton B."/>
            <person name="Muzny D.M."/>
            <person name="Neunemann D."/>
            <person name="Ongeri F."/>
            <person name="Pauchet Y."/>
            <person name="Pu L.L."/>
            <person name="Pyrousis I."/>
            <person name="Rao X.J."/>
            <person name="Redding A."/>
            <person name="Roesel C."/>
            <person name="Sanchez-Gracia A."/>
            <person name="Schaack S."/>
            <person name="Shukla A."/>
            <person name="Tetreau G."/>
            <person name="Wang Y."/>
            <person name="Xiong G.H."/>
            <person name="Traut W."/>
            <person name="Walsh T.K."/>
            <person name="Worley K.C."/>
            <person name="Wu D."/>
            <person name="Wu W."/>
            <person name="Wu Y.Q."/>
            <person name="Zhang X."/>
            <person name="Zou Z."/>
            <person name="Zucker H."/>
            <person name="Briscoe A.D."/>
            <person name="Burmester T."/>
            <person name="Clem R.J."/>
            <person name="Feyereisen R."/>
            <person name="Grimmelikhuijzen C.J.P."/>
            <person name="Hamodrakas S.J."/>
            <person name="Hansson B.S."/>
            <person name="Huguet E."/>
            <person name="Jermiin L.S."/>
            <person name="Lan Q."/>
            <person name="Lehman H.K."/>
            <person name="Lorenzen M."/>
            <person name="Merzendorfer H."/>
            <person name="Michalopoulos I."/>
            <person name="Morton D.B."/>
            <person name="Muthukrishnan S."/>
            <person name="Oakeshott J.G."/>
            <person name="Palmer W."/>
            <person name="Park Y."/>
            <person name="Passarelli A.L."/>
            <person name="Rozas J."/>
            <person name="Schwartz L.M."/>
            <person name="Smith W."/>
            <person name="Southgate A."/>
            <person name="Vilcinskas A."/>
            <person name="Vogt R."/>
            <person name="Wang P."/>
            <person name="Werren J."/>
            <person name="Yu X.Q."/>
            <person name="Zhou J.J."/>
            <person name="Brown S.J."/>
            <person name="Scherer S.E."/>
            <person name="Richards S."/>
            <person name="Blissard G.W."/>
        </authorList>
    </citation>
    <scope>NUCLEOTIDE SEQUENCE</scope>
</reference>
<dbReference type="Gene3D" id="1.10.533.10">
    <property type="entry name" value="Death Domain, Fas"/>
    <property type="match status" value="2"/>
</dbReference>
<dbReference type="SUPFAM" id="SSF47986">
    <property type="entry name" value="DEATH domain"/>
    <property type="match status" value="2"/>
</dbReference>
<dbReference type="EMBL" id="JH668332">
    <property type="protein sequence ID" value="KAG6446477.1"/>
    <property type="molecule type" value="Genomic_DNA"/>
</dbReference>